<organism evidence="1 2">
    <name type="scientific">Violaceomyces palustris</name>
    <dbReference type="NCBI Taxonomy" id="1673888"/>
    <lineage>
        <taxon>Eukaryota</taxon>
        <taxon>Fungi</taxon>
        <taxon>Dikarya</taxon>
        <taxon>Basidiomycota</taxon>
        <taxon>Ustilaginomycotina</taxon>
        <taxon>Ustilaginomycetes</taxon>
        <taxon>Violaceomycetales</taxon>
        <taxon>Violaceomycetaceae</taxon>
        <taxon>Violaceomyces</taxon>
    </lineage>
</organism>
<sequence length="525" mass="57261">MSRSSAKGMSESSTENPSPRHTDSAGGSGASPSSSSQTPDHQQERASRRPRERNEALVSTAWIVITTASIAAGLHLYSTFSSESSGSNRLRSPDDLDPRRFKPLKVTRTSTYPSGEESSYPACKDHKYLALELPSDWKARKEGREDEEVGEVERLRIRSVYFKEPSLQIERAYTPLYDTLLGTKSRSLSPRDDPPLLEFLIKRYTDGELGRYAHRLGLGDKVEVRGPLDTWSWSWQSRKPHYGSSSVSKDEQLPDEVVMIVGGTGITPAFQLLTSVLGRPSSEQGVRSLTSKPNSNGDESLRKKPHFTLLYSTRSIGTALLLPQIHSLVSSNPGRLTVGLFLESTDDIQSNLTELQGDASLESTTSSLRMDRPDSSALSRWLRWPLSKVGILAPAEPFKPSGLGVGGGPKPDLVLVPSRPSLVKRDEDDTSEVAAAIPVYKGRIDDQRLGRFLSDAAAAAAALTSKDDKDTKGDGRDFTRVVLVCGPDGMVEAISGPKARDGRSQGRLGGSLSRLGLDQDEVWKL</sequence>
<evidence type="ECO:0000313" key="1">
    <source>
        <dbReference type="EMBL" id="PWN54426.1"/>
    </source>
</evidence>
<keyword evidence="2" id="KW-1185">Reference proteome</keyword>
<proteinExistence type="predicted"/>
<dbReference type="Proteomes" id="UP000245626">
    <property type="component" value="Unassembled WGS sequence"/>
</dbReference>
<dbReference type="EMBL" id="KZ819685">
    <property type="protein sequence ID" value="PWN54426.1"/>
    <property type="molecule type" value="Genomic_DNA"/>
</dbReference>
<gene>
    <name evidence="1" type="ORF">IE53DRAFT_382984</name>
</gene>
<evidence type="ECO:0000313" key="2">
    <source>
        <dbReference type="Proteomes" id="UP000245626"/>
    </source>
</evidence>
<reference evidence="1 2" key="1">
    <citation type="journal article" date="2018" name="Mol. Biol. Evol.">
        <title>Broad Genomic Sampling Reveals a Smut Pathogenic Ancestry of the Fungal Clade Ustilaginomycotina.</title>
        <authorList>
            <person name="Kijpornyongpan T."/>
            <person name="Mondo S.J."/>
            <person name="Barry K."/>
            <person name="Sandor L."/>
            <person name="Lee J."/>
            <person name="Lipzen A."/>
            <person name="Pangilinan J."/>
            <person name="LaButti K."/>
            <person name="Hainaut M."/>
            <person name="Henrissat B."/>
            <person name="Grigoriev I.V."/>
            <person name="Spatafora J.W."/>
            <person name="Aime M.C."/>
        </authorList>
    </citation>
    <scope>NUCLEOTIDE SEQUENCE [LARGE SCALE GENOMIC DNA]</scope>
    <source>
        <strain evidence="1 2">SA 807</strain>
    </source>
</reference>
<protein>
    <submittedName>
        <fullName evidence="1">Uncharacterized protein</fullName>
    </submittedName>
</protein>
<accession>A0ACD0P8S1</accession>
<name>A0ACD0P8S1_9BASI</name>